<proteinExistence type="predicted"/>
<gene>
    <name evidence="2" type="ORF">P3T76_012056</name>
</gene>
<dbReference type="InterPro" id="IPR052920">
    <property type="entry name" value="DNA-binding_regulatory"/>
</dbReference>
<organism evidence="2 3">
    <name type="scientific">Phytophthora citrophthora</name>
    <dbReference type="NCBI Taxonomy" id="4793"/>
    <lineage>
        <taxon>Eukaryota</taxon>
        <taxon>Sar</taxon>
        <taxon>Stramenopiles</taxon>
        <taxon>Oomycota</taxon>
        <taxon>Peronosporomycetes</taxon>
        <taxon>Peronosporales</taxon>
        <taxon>Peronosporaceae</taxon>
        <taxon>Phytophthora</taxon>
    </lineage>
</organism>
<reference evidence="2" key="1">
    <citation type="submission" date="2023-08" db="EMBL/GenBank/DDBJ databases">
        <title>Reference Genome Resource for the Citrus Pathogen Phytophthora citrophthora.</title>
        <authorList>
            <person name="Moller H."/>
            <person name="Coetzee B."/>
            <person name="Rose L.J."/>
            <person name="Van Niekerk J.M."/>
        </authorList>
    </citation>
    <scope>NUCLEOTIDE SEQUENCE</scope>
    <source>
        <strain evidence="2">STE-U-9442</strain>
    </source>
</reference>
<keyword evidence="3" id="KW-1185">Reference proteome</keyword>
<evidence type="ECO:0000313" key="2">
    <source>
        <dbReference type="EMBL" id="KAK1932472.1"/>
    </source>
</evidence>
<dbReference type="EMBL" id="JASMQC010000029">
    <property type="protein sequence ID" value="KAK1932472.1"/>
    <property type="molecule type" value="Genomic_DNA"/>
</dbReference>
<name>A0AAD9G636_9STRA</name>
<comment type="caution">
    <text evidence="2">The sequence shown here is derived from an EMBL/GenBank/DDBJ whole genome shotgun (WGS) entry which is preliminary data.</text>
</comment>
<dbReference type="InterPro" id="IPR029058">
    <property type="entry name" value="AB_hydrolase_fold"/>
</dbReference>
<dbReference type="AlphaFoldDB" id="A0AAD9G636"/>
<dbReference type="PANTHER" id="PTHR43358">
    <property type="entry name" value="ALPHA/BETA-HYDROLASE"/>
    <property type="match status" value="1"/>
</dbReference>
<dbReference type="InterPro" id="IPR036895">
    <property type="entry name" value="Uracil-DNA_glycosylase-like_sf"/>
</dbReference>
<dbReference type="Proteomes" id="UP001259832">
    <property type="component" value="Unassembled WGS sequence"/>
</dbReference>
<feature type="compositionally biased region" description="Basic and acidic residues" evidence="1">
    <location>
        <begin position="463"/>
        <end position="473"/>
    </location>
</feature>
<protein>
    <recommendedName>
        <fullName evidence="4">Serine aminopeptidase S33 domain-containing protein</fullName>
    </recommendedName>
</protein>
<evidence type="ECO:0000313" key="3">
    <source>
        <dbReference type="Proteomes" id="UP001259832"/>
    </source>
</evidence>
<accession>A0AAD9G636</accession>
<dbReference type="Gene3D" id="3.40.50.1820">
    <property type="entry name" value="alpha/beta hydrolase"/>
    <property type="match status" value="1"/>
</dbReference>
<dbReference type="SUPFAM" id="SSF53474">
    <property type="entry name" value="alpha/beta-Hydrolases"/>
    <property type="match status" value="1"/>
</dbReference>
<dbReference type="Gene3D" id="3.40.470.10">
    <property type="entry name" value="Uracil-DNA glycosylase-like domain"/>
    <property type="match status" value="1"/>
</dbReference>
<sequence length="755" mass="84828">MVMEIFQDGELEAEMHKRELHANSLGSWWSLFSETYEELVQSIASPVRAEYSVQELGDQQFSIATVRNESEEFVREDFNLQNSRGEHLACSFWRRRGVRDADPITKLASSSSSSVNSDEEKISAACSAEESYTESVSTDRSSNSSWSSEQTTQQLSVDPCIIYLHGLSSSRKECVYLHRKVLAAGFSLLALDLSGSGLSGGDRVSFGYFEHDDVRVVVDYLYATGRASAVGIWGRDIGSAAALLHVKERMPYRYETMTLSRKNAKKLSVVEDKECRHIICIPPSTGLTFRFSKYSAVNGDFVLLAIDNVSIQGLNSAACYRFIQRSCKENGGKVRLQGFKRSSSSTASDKFIFALTTDSAYGDMEQVIWDMLQMITKSAERRSLFFPSAMVTAVQKILANSIGKAGGFSLRDVRLLDTAPYFTLPCLFISAAKKDFFTPEHARALFDKYGGSKSYIQSTGQIDDNRPNEREREEDAVDVPPAVDITVAVKKGKSKHESESEKEAFETGKWQERWHGICDDCFERAQPCVHFPEHRLRLLISIELGRKLTVSGHSSNPTNRMWMLLTGTLSPHSWEGILPTSARIPEQNILPRVHGVGFTSIGMEPGNDASKYGKKTMEAWRDSFFQRLRRHAAQVCLNDHNEAMKRENSGEEAQKTKCELPHAPILVAFSGKRQFSWLFSPPLSKIENYGKQTRLPPGWPHELRADSEVWVLPSSSGRAAMTTAQRTLPYQQLAERLREIPWQPSSNEQCVVKRE</sequence>
<dbReference type="PANTHER" id="PTHR43358:SF4">
    <property type="entry name" value="ALPHA_BETA HYDROLASE FOLD-1 DOMAIN-CONTAINING PROTEIN"/>
    <property type="match status" value="1"/>
</dbReference>
<evidence type="ECO:0000256" key="1">
    <source>
        <dbReference type="SAM" id="MobiDB-lite"/>
    </source>
</evidence>
<evidence type="ECO:0008006" key="4">
    <source>
        <dbReference type="Google" id="ProtNLM"/>
    </source>
</evidence>
<feature type="region of interest" description="Disordered" evidence="1">
    <location>
        <begin position="455"/>
        <end position="477"/>
    </location>
</feature>